<reference evidence="2 3" key="1">
    <citation type="submission" date="2016-05" db="EMBL/GenBank/DDBJ databases">
        <title>Genomic and physiological characterization of Planctopirus sp. isolated from fresh water lake.</title>
        <authorList>
            <person name="Subhash Y."/>
            <person name="Ramana C."/>
        </authorList>
    </citation>
    <scope>NUCLEOTIDE SEQUENCE [LARGE SCALE GENOMIC DNA]</scope>
    <source>
        <strain evidence="2 3">JC280</strain>
    </source>
</reference>
<sequence>MKTSGNILFSPIDAIDSFQSANRFNLWVAARPQPYSVCCQFSTFERIHPVFSWESSQEDVAKSPPSDLAQRLP</sequence>
<evidence type="ECO:0000313" key="3">
    <source>
        <dbReference type="Proteomes" id="UP000094828"/>
    </source>
</evidence>
<protein>
    <submittedName>
        <fullName evidence="2">Uncharacterized protein</fullName>
    </submittedName>
</protein>
<evidence type="ECO:0000256" key="1">
    <source>
        <dbReference type="SAM" id="MobiDB-lite"/>
    </source>
</evidence>
<organism evidence="2 3">
    <name type="scientific">Planctopirus hydrillae</name>
    <dbReference type="NCBI Taxonomy" id="1841610"/>
    <lineage>
        <taxon>Bacteria</taxon>
        <taxon>Pseudomonadati</taxon>
        <taxon>Planctomycetota</taxon>
        <taxon>Planctomycetia</taxon>
        <taxon>Planctomycetales</taxon>
        <taxon>Planctomycetaceae</taxon>
        <taxon>Planctopirus</taxon>
    </lineage>
</organism>
<keyword evidence="3" id="KW-1185">Reference proteome</keyword>
<name>A0A1C3ENG7_9PLAN</name>
<feature type="region of interest" description="Disordered" evidence="1">
    <location>
        <begin position="54"/>
        <end position="73"/>
    </location>
</feature>
<gene>
    <name evidence="2" type="ORF">A6X21_03730</name>
</gene>
<evidence type="ECO:0000313" key="2">
    <source>
        <dbReference type="EMBL" id="ODA34780.1"/>
    </source>
</evidence>
<comment type="caution">
    <text evidence="2">The sequence shown here is derived from an EMBL/GenBank/DDBJ whole genome shotgun (WGS) entry which is preliminary data.</text>
</comment>
<proteinExistence type="predicted"/>
<dbReference type="STRING" id="1841610.A6X21_03730"/>
<dbReference type="AlphaFoldDB" id="A0A1C3ENG7"/>
<dbReference type="EMBL" id="LYDR01000039">
    <property type="protein sequence ID" value="ODA34780.1"/>
    <property type="molecule type" value="Genomic_DNA"/>
</dbReference>
<accession>A0A1C3ENG7</accession>
<dbReference type="Proteomes" id="UP000094828">
    <property type="component" value="Unassembled WGS sequence"/>
</dbReference>